<organism evidence="7 8">
    <name type="scientific">Clostridium tertium</name>
    <dbReference type="NCBI Taxonomy" id="1559"/>
    <lineage>
        <taxon>Bacteria</taxon>
        <taxon>Bacillati</taxon>
        <taxon>Bacillota</taxon>
        <taxon>Clostridia</taxon>
        <taxon>Eubacteriales</taxon>
        <taxon>Clostridiaceae</taxon>
        <taxon>Clostridium</taxon>
    </lineage>
</organism>
<proteinExistence type="inferred from homology"/>
<evidence type="ECO:0000256" key="5">
    <source>
        <dbReference type="SAM" id="Coils"/>
    </source>
</evidence>
<accession>A0A9X4AYI0</accession>
<dbReference type="InterPro" id="IPR050086">
    <property type="entry name" value="MetN_ABC_transporter-like"/>
</dbReference>
<comment type="similarity">
    <text evidence="1">Belongs to the ABC transporter superfamily.</text>
</comment>
<dbReference type="AlphaFoldDB" id="A0A9X4AYI0"/>
<evidence type="ECO:0000256" key="1">
    <source>
        <dbReference type="ARBA" id="ARBA00005417"/>
    </source>
</evidence>
<dbReference type="PANTHER" id="PTHR43166">
    <property type="entry name" value="AMINO ACID IMPORT ATP-BINDING PROTEIN"/>
    <property type="match status" value="1"/>
</dbReference>
<keyword evidence="4 7" id="KW-0067">ATP-binding</keyword>
<protein>
    <submittedName>
        <fullName evidence="7">Amino acid ABC transporter ATP-binding protein</fullName>
    </submittedName>
</protein>
<dbReference type="FunFam" id="3.40.50.300:FF:000020">
    <property type="entry name" value="Amino acid ABC transporter ATP-binding component"/>
    <property type="match status" value="1"/>
</dbReference>
<dbReference type="EMBL" id="JAMRYU010000001">
    <property type="protein sequence ID" value="MDC4238764.1"/>
    <property type="molecule type" value="Genomic_DNA"/>
</dbReference>
<reference evidence="7" key="1">
    <citation type="submission" date="2022-05" db="EMBL/GenBank/DDBJ databases">
        <title>Draft genome sequence of Clostridium tertium strain CP3 isolated from Peru.</title>
        <authorList>
            <person name="Hurtado R."/>
            <person name="Lima L."/>
            <person name="Sousa T."/>
            <person name="Jaiswal A.K."/>
            <person name="Tiwari S."/>
            <person name="Maturrano L."/>
            <person name="Brenig B."/>
            <person name="Azevedo V."/>
        </authorList>
    </citation>
    <scope>NUCLEOTIDE SEQUENCE</scope>
    <source>
        <strain evidence="7">CP3</strain>
    </source>
</reference>
<evidence type="ECO:0000313" key="8">
    <source>
        <dbReference type="Proteomes" id="UP001141183"/>
    </source>
</evidence>
<evidence type="ECO:0000313" key="7">
    <source>
        <dbReference type="EMBL" id="MDC4238764.1"/>
    </source>
</evidence>
<dbReference type="Proteomes" id="UP001141183">
    <property type="component" value="Unassembled WGS sequence"/>
</dbReference>
<evidence type="ECO:0000256" key="4">
    <source>
        <dbReference type="ARBA" id="ARBA00022840"/>
    </source>
</evidence>
<name>A0A9X4AYI0_9CLOT</name>
<keyword evidence="8" id="KW-1185">Reference proteome</keyword>
<keyword evidence="2" id="KW-0813">Transport</keyword>
<dbReference type="SUPFAM" id="SSF52540">
    <property type="entry name" value="P-loop containing nucleoside triphosphate hydrolases"/>
    <property type="match status" value="1"/>
</dbReference>
<dbReference type="InterPro" id="IPR003439">
    <property type="entry name" value="ABC_transporter-like_ATP-bd"/>
</dbReference>
<gene>
    <name evidence="7" type="ORF">NE398_01065</name>
</gene>
<dbReference type="GO" id="GO:0015424">
    <property type="term" value="F:ABC-type amino acid transporter activity"/>
    <property type="evidence" value="ECO:0007669"/>
    <property type="project" value="InterPro"/>
</dbReference>
<dbReference type="PANTHER" id="PTHR43166:SF4">
    <property type="entry name" value="PHOSPHONATES IMPORT ATP-BINDING PROTEIN PHNC"/>
    <property type="match status" value="1"/>
</dbReference>
<sequence>MLKVKNIKKSYGEIEALKGIDLEVKKGEVVVILGPPGCGKSTFLRCLNGLEDVTEGEIILNNYGILGKEVEFEKVRGTIGMVFQSYELFPHMNVINNILLGPTKAQNRNKEEAEKQADELLKRVGLFNRKYAYPRELSGGQKQRIAIVRALCMNPEIMLFDEVTAALDPEMVREVLMVLLELAQNGMTMVVVTHELEFAKHVADKIVFMEEGKIVEVSSPKEFFENPKTERAKSFLSSFDFYK</sequence>
<keyword evidence="5" id="KW-0175">Coiled coil</keyword>
<dbReference type="InterPro" id="IPR030679">
    <property type="entry name" value="ABC_ATPase_HisP-typ"/>
</dbReference>
<dbReference type="PIRSF" id="PIRSF039085">
    <property type="entry name" value="ABC_ATPase_HisP"/>
    <property type="match status" value="1"/>
</dbReference>
<dbReference type="InterPro" id="IPR017871">
    <property type="entry name" value="ABC_transporter-like_CS"/>
</dbReference>
<feature type="domain" description="ABC transporter" evidence="6">
    <location>
        <begin position="2"/>
        <end position="236"/>
    </location>
</feature>
<dbReference type="GO" id="GO:0016887">
    <property type="term" value="F:ATP hydrolysis activity"/>
    <property type="evidence" value="ECO:0007669"/>
    <property type="project" value="InterPro"/>
</dbReference>
<feature type="coiled-coil region" evidence="5">
    <location>
        <begin position="103"/>
        <end position="130"/>
    </location>
</feature>
<evidence type="ECO:0000256" key="3">
    <source>
        <dbReference type="ARBA" id="ARBA00022741"/>
    </source>
</evidence>
<dbReference type="GO" id="GO:0005524">
    <property type="term" value="F:ATP binding"/>
    <property type="evidence" value="ECO:0007669"/>
    <property type="project" value="UniProtKB-KW"/>
</dbReference>
<dbReference type="Gene3D" id="3.40.50.300">
    <property type="entry name" value="P-loop containing nucleotide triphosphate hydrolases"/>
    <property type="match status" value="1"/>
</dbReference>
<dbReference type="PROSITE" id="PS50893">
    <property type="entry name" value="ABC_TRANSPORTER_2"/>
    <property type="match status" value="1"/>
</dbReference>
<dbReference type="CDD" id="cd03262">
    <property type="entry name" value="ABC_HisP_GlnQ"/>
    <property type="match status" value="1"/>
</dbReference>
<dbReference type="SMART" id="SM00382">
    <property type="entry name" value="AAA"/>
    <property type="match status" value="1"/>
</dbReference>
<evidence type="ECO:0000256" key="2">
    <source>
        <dbReference type="ARBA" id="ARBA00022448"/>
    </source>
</evidence>
<comment type="caution">
    <text evidence="7">The sequence shown here is derived from an EMBL/GenBank/DDBJ whole genome shotgun (WGS) entry which is preliminary data.</text>
</comment>
<evidence type="ECO:0000259" key="6">
    <source>
        <dbReference type="PROSITE" id="PS50893"/>
    </source>
</evidence>
<dbReference type="Pfam" id="PF00005">
    <property type="entry name" value="ABC_tran"/>
    <property type="match status" value="1"/>
</dbReference>
<dbReference type="InterPro" id="IPR027417">
    <property type="entry name" value="P-loop_NTPase"/>
</dbReference>
<dbReference type="InterPro" id="IPR003593">
    <property type="entry name" value="AAA+_ATPase"/>
</dbReference>
<keyword evidence="3" id="KW-0547">Nucleotide-binding</keyword>
<dbReference type="PROSITE" id="PS00211">
    <property type="entry name" value="ABC_TRANSPORTER_1"/>
    <property type="match status" value="1"/>
</dbReference>